<organism evidence="10 11">
    <name type="scientific">Breznakibacter xylanolyticus</name>
    <dbReference type="NCBI Taxonomy" id="990"/>
    <lineage>
        <taxon>Bacteria</taxon>
        <taxon>Pseudomonadati</taxon>
        <taxon>Bacteroidota</taxon>
        <taxon>Bacteroidia</taxon>
        <taxon>Marinilabiliales</taxon>
        <taxon>Marinilabiliaceae</taxon>
        <taxon>Breznakibacter</taxon>
    </lineage>
</organism>
<comment type="cofactor">
    <cofactor evidence="8">
        <name>[4Fe-4S] cluster</name>
        <dbReference type="ChEBI" id="CHEBI:49883"/>
    </cofactor>
    <text evidence="8">Binds 1 [4Fe-4S] cluster. The cluster is coordinated with 3 cysteines and an exchangeable S-adenosyl-L-methionine.</text>
</comment>
<accession>A0A2W7P3R7</accession>
<dbReference type="GO" id="GO:0000287">
    <property type="term" value="F:magnesium ion binding"/>
    <property type="evidence" value="ECO:0007669"/>
    <property type="project" value="UniProtKB-UniRule"/>
</dbReference>
<evidence type="ECO:0000256" key="7">
    <source>
        <dbReference type="ARBA" id="ARBA00023239"/>
    </source>
</evidence>
<feature type="binding site" evidence="8">
    <location>
        <position position="71"/>
    </location>
    <ligand>
        <name>[4Fe-4S] cluster</name>
        <dbReference type="ChEBI" id="CHEBI:49883"/>
        <note>4Fe-4S-S-AdoMet</note>
    </ligand>
</feature>
<comment type="similarity">
    <text evidence="8">Belongs to the radical SAM superfamily. 7-carboxy-7-deazaguanine synthase family.</text>
</comment>
<keyword evidence="11" id="KW-1185">Reference proteome</keyword>
<evidence type="ECO:0000256" key="1">
    <source>
        <dbReference type="ARBA" id="ARBA00022485"/>
    </source>
</evidence>
<comment type="catalytic activity">
    <reaction evidence="8">
        <text>6-carboxy-5,6,7,8-tetrahydropterin + H(+) = 7-carboxy-7-carbaguanine + NH4(+)</text>
        <dbReference type="Rhea" id="RHEA:27974"/>
        <dbReference type="ChEBI" id="CHEBI:15378"/>
        <dbReference type="ChEBI" id="CHEBI:28938"/>
        <dbReference type="ChEBI" id="CHEBI:61032"/>
        <dbReference type="ChEBI" id="CHEBI:61036"/>
        <dbReference type="EC" id="4.3.99.3"/>
    </reaction>
</comment>
<dbReference type="GO" id="GO:0016840">
    <property type="term" value="F:carbon-nitrogen lyase activity"/>
    <property type="evidence" value="ECO:0007669"/>
    <property type="project" value="UniProtKB-UniRule"/>
</dbReference>
<feature type="binding site" evidence="8">
    <location>
        <position position="87"/>
    </location>
    <ligand>
        <name>[4Fe-4S] cluster</name>
        <dbReference type="ChEBI" id="CHEBI:49883"/>
        <note>4Fe-4S-S-AdoMet</note>
    </ligand>
</feature>
<evidence type="ECO:0000256" key="5">
    <source>
        <dbReference type="ARBA" id="ARBA00023004"/>
    </source>
</evidence>
<dbReference type="GO" id="GO:0051539">
    <property type="term" value="F:4 iron, 4 sulfur cluster binding"/>
    <property type="evidence" value="ECO:0007669"/>
    <property type="project" value="UniProtKB-UniRule"/>
</dbReference>
<keyword evidence="2 8" id="KW-0949">S-adenosyl-L-methionine</keyword>
<comment type="function">
    <text evidence="8">Catalyzes the complex heterocyclic radical-mediated conversion of 6-carboxy-5,6,7,8-tetrahydropterin (CPH4) to 7-carboxy-7-deazaguanine (CDG), a step common to the biosynthetic pathways of all 7-deazapurine-containing compounds.</text>
</comment>
<keyword evidence="5 8" id="KW-0408">Iron</keyword>
<keyword evidence="1 8" id="KW-0004">4Fe-4S</keyword>
<dbReference type="CDD" id="cd01335">
    <property type="entry name" value="Radical_SAM"/>
    <property type="match status" value="1"/>
</dbReference>
<gene>
    <name evidence="8" type="primary">queE</name>
    <name evidence="10" type="ORF">LX69_00508</name>
</gene>
<feature type="binding site" evidence="8">
    <location>
        <begin position="173"/>
        <end position="175"/>
    </location>
    <ligand>
        <name>S-adenosyl-L-methionine</name>
        <dbReference type="ChEBI" id="CHEBI:59789"/>
    </ligand>
</feature>
<evidence type="ECO:0000256" key="3">
    <source>
        <dbReference type="ARBA" id="ARBA00022723"/>
    </source>
</evidence>
<protein>
    <recommendedName>
        <fullName evidence="8">7-carboxy-7-deazaguanine synthase</fullName>
        <shortName evidence="8">CDG synthase</shortName>
        <ecNumber evidence="8">4.3.99.3</ecNumber>
    </recommendedName>
    <alternativeName>
        <fullName evidence="8">Queuosine biosynthesis protein QueE</fullName>
    </alternativeName>
</protein>
<name>A0A2W7P3R7_9BACT</name>
<dbReference type="PANTHER" id="PTHR42836:SF1">
    <property type="entry name" value="7-CARBOXY-7-DEAZAGUANINE SYNTHASE"/>
    <property type="match status" value="1"/>
</dbReference>
<dbReference type="HAMAP" id="MF_00917">
    <property type="entry name" value="QueE"/>
    <property type="match status" value="1"/>
</dbReference>
<evidence type="ECO:0000259" key="9">
    <source>
        <dbReference type="PROSITE" id="PS51918"/>
    </source>
</evidence>
<dbReference type="InterPro" id="IPR007197">
    <property type="entry name" value="rSAM"/>
</dbReference>
<keyword evidence="3 8" id="KW-0479">Metal-binding</keyword>
<evidence type="ECO:0000256" key="4">
    <source>
        <dbReference type="ARBA" id="ARBA00022842"/>
    </source>
</evidence>
<keyword evidence="4 8" id="KW-0460">Magnesium</keyword>
<evidence type="ECO:0000313" key="11">
    <source>
        <dbReference type="Proteomes" id="UP000249239"/>
    </source>
</evidence>
<dbReference type="GO" id="GO:0008616">
    <property type="term" value="P:tRNA queuosine(34) biosynthetic process"/>
    <property type="evidence" value="ECO:0007669"/>
    <property type="project" value="UniProtKB-UniRule"/>
</dbReference>
<evidence type="ECO:0000256" key="2">
    <source>
        <dbReference type="ARBA" id="ARBA00022691"/>
    </source>
</evidence>
<dbReference type="OrthoDB" id="9792276at2"/>
<feature type="binding site" evidence="8">
    <location>
        <position position="75"/>
    </location>
    <ligand>
        <name>[4Fe-4S] cluster</name>
        <dbReference type="ChEBI" id="CHEBI:49883"/>
        <note>4Fe-4S-S-AdoMet</note>
    </ligand>
</feature>
<keyword evidence="7 8" id="KW-0456">Lyase</keyword>
<dbReference type="EMBL" id="QKZK01000003">
    <property type="protein sequence ID" value="PZX20056.1"/>
    <property type="molecule type" value="Genomic_DNA"/>
</dbReference>
<dbReference type="PANTHER" id="PTHR42836">
    <property type="entry name" value="7-CARBOXY-7-DEAZAGUANINE SYNTHASE"/>
    <property type="match status" value="1"/>
</dbReference>
<comment type="caution">
    <text evidence="10">The sequence shown here is derived from an EMBL/GenBank/DDBJ whole genome shotgun (WGS) entry which is preliminary data.</text>
</comment>
<comment type="cofactor">
    <cofactor evidence="8">
        <name>Mg(2+)</name>
        <dbReference type="ChEBI" id="CHEBI:18420"/>
    </cofactor>
</comment>
<dbReference type="InterPro" id="IPR058240">
    <property type="entry name" value="rSAM_sf"/>
</dbReference>
<dbReference type="InterPro" id="IPR024924">
    <property type="entry name" value="7-CO-7-deazaguanine_synth-like"/>
</dbReference>
<evidence type="ECO:0000256" key="6">
    <source>
        <dbReference type="ARBA" id="ARBA00023014"/>
    </source>
</evidence>
<dbReference type="Proteomes" id="UP000249239">
    <property type="component" value="Unassembled WGS sequence"/>
</dbReference>
<feature type="binding site" evidence="8">
    <location>
        <position position="124"/>
    </location>
    <ligand>
        <name>substrate</name>
    </ligand>
</feature>
<feature type="domain" description="Radical SAM core" evidence="9">
    <location>
        <begin position="58"/>
        <end position="296"/>
    </location>
</feature>
<feature type="binding site" evidence="8">
    <location>
        <position position="89"/>
    </location>
    <ligand>
        <name>Mg(2+)</name>
        <dbReference type="ChEBI" id="CHEBI:18420"/>
    </ligand>
</feature>
<keyword evidence="6 8" id="KW-0411">Iron-sulfur</keyword>
<comment type="subunit">
    <text evidence="8">Homodimer.</text>
</comment>
<proteinExistence type="inferred from homology"/>
<sequence>MHQPLAQPATVTPKTTHHLTLVQEGVFPVTRNHRGDLLEQCPNTGWHHAGTIQGEGKLAGVPSLFIRLAGCNLRCMWQMPNGEVSLCDTAYASFHTGQTRRMTVDEVLNTVRHNIGSMRHVVITGGEPMLQSRSLTELCRILKTELHLHITMETNGTLFDKELAPLIDLVSLSPKLQNATPTPASAQKMNMDYKGTFAYHAEIRKNTEAIQQWMNNCRVFDNDFQLKFVVAHPDEVDEIKTDFLNELTGWQPSDILLMPLGGNRDQLAVNTPIAVQLAVINGWRFAPRLHIDLWGNRAGV</sequence>
<dbReference type="AlphaFoldDB" id="A0A2W7P3R7"/>
<dbReference type="Pfam" id="PF04055">
    <property type="entry name" value="Radical_SAM"/>
    <property type="match status" value="1"/>
</dbReference>
<feature type="binding site" evidence="8">
    <location>
        <begin position="52"/>
        <end position="54"/>
    </location>
    <ligand>
        <name>substrate</name>
    </ligand>
</feature>
<dbReference type="InterPro" id="IPR013785">
    <property type="entry name" value="Aldolase_TIM"/>
</dbReference>
<keyword evidence="8" id="KW-0671">Queuosine biosynthesis</keyword>
<feature type="binding site" evidence="8">
    <location>
        <position position="126"/>
    </location>
    <ligand>
        <name>S-adenosyl-L-methionine</name>
        <dbReference type="ChEBI" id="CHEBI:59789"/>
    </ligand>
</feature>
<comment type="cofactor">
    <cofactor evidence="8">
        <name>S-adenosyl-L-methionine</name>
        <dbReference type="ChEBI" id="CHEBI:59789"/>
    </cofactor>
    <text evidence="8">Binds 1 S-adenosyl-L-methionine per subunit.</text>
</comment>
<reference evidence="10 11" key="1">
    <citation type="submission" date="2018-06" db="EMBL/GenBank/DDBJ databases">
        <title>Genomic Encyclopedia of Archaeal and Bacterial Type Strains, Phase II (KMG-II): from individual species to whole genera.</title>
        <authorList>
            <person name="Goeker M."/>
        </authorList>
    </citation>
    <scope>NUCLEOTIDE SEQUENCE [LARGE SCALE GENOMIC DNA]</scope>
    <source>
        <strain evidence="10 11">DSM 6779</strain>
    </source>
</reference>
<dbReference type="RefSeq" id="WP_111444237.1">
    <property type="nucleotide sequence ID" value="NZ_QKZK01000003.1"/>
</dbReference>
<feature type="binding site" evidence="8">
    <location>
        <position position="67"/>
    </location>
    <ligand>
        <name>substrate</name>
    </ligand>
</feature>
<dbReference type="PROSITE" id="PS51918">
    <property type="entry name" value="RADICAL_SAM"/>
    <property type="match status" value="1"/>
</dbReference>
<evidence type="ECO:0000313" key="10">
    <source>
        <dbReference type="EMBL" id="PZX20056.1"/>
    </source>
</evidence>
<comment type="pathway">
    <text evidence="8">Purine metabolism; 7-cyano-7-deazaguanine biosynthesis.</text>
</comment>
<dbReference type="Gene3D" id="3.20.20.70">
    <property type="entry name" value="Aldolase class I"/>
    <property type="match status" value="1"/>
</dbReference>
<comment type="caution">
    <text evidence="8">Lacks conserved residue(s) required for the propagation of feature annotation.</text>
</comment>
<dbReference type="UniPathway" id="UPA00391"/>
<dbReference type="EC" id="4.3.99.3" evidence="8"/>
<evidence type="ECO:0000256" key="8">
    <source>
        <dbReference type="HAMAP-Rule" id="MF_00917"/>
    </source>
</evidence>
<dbReference type="GO" id="GO:1904047">
    <property type="term" value="F:S-adenosyl-L-methionine binding"/>
    <property type="evidence" value="ECO:0007669"/>
    <property type="project" value="UniProtKB-UniRule"/>
</dbReference>
<dbReference type="SUPFAM" id="SSF102114">
    <property type="entry name" value="Radical SAM enzymes"/>
    <property type="match status" value="1"/>
</dbReference>